<gene>
    <name evidence="7" type="ORF">AYO21_01622</name>
</gene>
<feature type="region of interest" description="Disordered" evidence="5">
    <location>
        <begin position="489"/>
        <end position="525"/>
    </location>
</feature>
<evidence type="ECO:0000256" key="5">
    <source>
        <dbReference type="SAM" id="MobiDB-lite"/>
    </source>
</evidence>
<dbReference type="GO" id="GO:0012505">
    <property type="term" value="C:endomembrane system"/>
    <property type="evidence" value="ECO:0007669"/>
    <property type="project" value="UniProtKB-SubCell"/>
</dbReference>
<dbReference type="PANTHER" id="PTHR28293">
    <property type="entry name" value="NUCLEAR RIM PROTEIN 1"/>
    <property type="match status" value="1"/>
</dbReference>
<name>A0A177FIU6_9EURO</name>
<dbReference type="GO" id="GO:0007096">
    <property type="term" value="P:regulation of exit from mitosis"/>
    <property type="evidence" value="ECO:0007669"/>
    <property type="project" value="TreeGrafter"/>
</dbReference>
<keyword evidence="3 6" id="KW-1133">Transmembrane helix</keyword>
<sequence>MPKFVRRQPLAERIKGYLNPYDFLLWLSEELESNGWDQLEKEWAAPIGIALNVFFVIARANSKSKSTSYDDVFGDIPGVAWTTWLATFIVHFLTLFCTVNATYTFWRKRHYRLFETSVDDVPSTPSAKRVRVDSSPVSSSPLQYLSRIIGTESARSRAHPDPTRDVWEVAVWDPLPISLRLFCYFSPGHILVYWLFLPTLPSDPRPSVTIATAMFVAMLLSAQLSLLQSSYSAQVKDSALISKEVLHEYDTKYVRPRTQPLYRDVGTQFSEQASYSASRDEKYNKVDVYTPMVVINRGFRPNPNPNYAQYTDPDTAIASTNVRQRLTTPDLRSPIHNTNPSTAVRPLGGMRQPNFRPTATGGEGGSLGVYSHAASPLRKMKRSAIFYADGIDDREPQHFAERSAEGIPIFDEDHRSQRGFDSYKLKTVPELDAVHDVSSRLGRRNRGFLDDYSVQKVQKGTAATAATGSEMHRFVNSDDYLLARGANPRTGVVTPGSHSASNSVDQNQNDLSRIGSQVPSRRWRQRGDQWVSLGVDEPTPQPTSLIDEPLEHQYQPLRMPQKLTTQEKRDSLLDHGRGEYGSAMNLACVPGEQPYLHQKSLGIDMKEDVAYGGVQQANMQDGIIINRPIKRKPVGSPPAGNAINPGAHPQRGTSGSTDTVRKNPMFSSEVRFSSAPDIVKGRLFRPYTMEKTLPKIPTSSSDTASQTGEAPFLGVPQADQQVDGQNSEISNISGHHTAEKELPCLPTNNGQFWSIPEQTPYPITPEGVKETSMTAFQSLHGEPPKGPRASDFVRPHGRGRKPMYPIALEATRLKPMGERVMPIPEYDNPPKLLLPSTQTSGHKVKGPRAPPLQRVKLLDGTRQNLNPRSNITTMSTDISMGARRLQRPSRPLRQPQPPDYWIASHGQQAFHPKPLPLTGTDTIMNNNVNPSADAFMPVPMPRIRPREAARPPLLTREEMYRVPRIVPTSNQPESRDVKPRQMLMSQSVEPGAGEHGFMTETSLMPKPLKPRLQPFQAPAASEDTKPQHAAVSASGAGLKRRCSHCNQDVKLLNSDSVTPMSALQKDVARASVGTERLHPKRSPLPELRQDVAPQQNAEAQKAIMSHLHNNVNVVDERDHTICCPECCKQDCHEGCLGHPSPPWPSGGMSNLYLDARSSTSSSDLGTQDHLEIEKPQERGRFTRLADFKPAPKRSHKKEEVTKSGNHIQAALSKAGASELILHPPTPSMKSVHDSVKRLPGAVAAAVSAMEPPWQKRTKQPLAAVFGAIEASQHRVSAPRTTVHRRKRSSSLPIIGTGVTSRSSNRDAQYLRAASGGSRLRVATPLAFAMACSKSSENGHSKSRNVSGASSTTIELQVPNSLSLASYGSCGAIGEVLLIPFQAGQMWIRNHPQIITVGKEMGQRSWAMAQLMTKTGWRLWAMIFVYSKTGKIKFHVSQGETAGGFILDVGRSLLYLIIFAALSTLAMRVLGVVGGLLGIIVWIVRTIFWVLKGILGVAQVK</sequence>
<feature type="region of interest" description="Disordered" evidence="5">
    <location>
        <begin position="1068"/>
        <end position="1097"/>
    </location>
</feature>
<feature type="region of interest" description="Disordered" evidence="5">
    <location>
        <begin position="779"/>
        <end position="801"/>
    </location>
</feature>
<feature type="transmembrane region" description="Helical" evidence="6">
    <location>
        <begin position="81"/>
        <end position="106"/>
    </location>
</feature>
<dbReference type="InterPro" id="IPR018819">
    <property type="entry name" value="Nur1/Mug154"/>
</dbReference>
<dbReference type="GeneID" id="34596800"/>
<accession>A0A177FIU6</accession>
<reference evidence="7 8" key="1">
    <citation type="submission" date="2016-03" db="EMBL/GenBank/DDBJ databases">
        <title>Draft genome sequence of the Fonsecaea monophora CBS 269.37.</title>
        <authorList>
            <person name="Bombassaro A."/>
            <person name="Vinicius W.A."/>
            <person name="De Hoog S."/>
            <person name="Sun J."/>
            <person name="Souza E.M."/>
            <person name="Raittz R.T."/>
            <person name="Costa F."/>
            <person name="Leao A.C."/>
            <person name="Tadra-Sfeir M.Z."/>
            <person name="Baura V."/>
            <person name="Balsanelli E."/>
            <person name="Pedrosa F.O."/>
            <person name="Moreno L.F."/>
            <person name="Steffens M.B."/>
            <person name="Xi L."/>
            <person name="Bocca A.L."/>
            <person name="Felipe M.S."/>
            <person name="Teixeira M."/>
            <person name="Telles Filho F.Q."/>
            <person name="Azevedo C.M."/>
            <person name="Gomes R."/>
            <person name="Vicente V.A."/>
        </authorList>
    </citation>
    <scope>NUCLEOTIDE SEQUENCE [LARGE SCALE GENOMIC DNA]</scope>
    <source>
        <strain evidence="7 8">CBS 269.37</strain>
    </source>
</reference>
<comment type="caution">
    <text evidence="7">The sequence shown here is derived from an EMBL/GenBank/DDBJ whole genome shotgun (WGS) entry which is preliminary data.</text>
</comment>
<protein>
    <submittedName>
        <fullName evidence="7">Uncharacterized protein</fullName>
    </submittedName>
</protein>
<feature type="region of interest" description="Disordered" evidence="5">
    <location>
        <begin position="1016"/>
        <end position="1037"/>
    </location>
</feature>
<keyword evidence="2 6" id="KW-0812">Transmembrane</keyword>
<dbReference type="Proteomes" id="UP000077002">
    <property type="component" value="Unassembled WGS sequence"/>
</dbReference>
<evidence type="ECO:0000256" key="6">
    <source>
        <dbReference type="SAM" id="Phobius"/>
    </source>
</evidence>
<dbReference type="GO" id="GO:0043007">
    <property type="term" value="P:maintenance of rDNA"/>
    <property type="evidence" value="ECO:0007669"/>
    <property type="project" value="TreeGrafter"/>
</dbReference>
<dbReference type="Pfam" id="PF10332">
    <property type="entry name" value="DUF2418"/>
    <property type="match status" value="1"/>
</dbReference>
<comment type="subcellular location">
    <subcellularLocation>
        <location evidence="1">Endomembrane system</location>
        <topology evidence="1">Multi-pass membrane protein</topology>
    </subcellularLocation>
</comment>
<dbReference type="EMBL" id="LVKK01000006">
    <property type="protein sequence ID" value="OAG44165.1"/>
    <property type="molecule type" value="Genomic_DNA"/>
</dbReference>
<dbReference type="RefSeq" id="XP_022516117.1">
    <property type="nucleotide sequence ID" value="XM_022651604.1"/>
</dbReference>
<feature type="transmembrane region" description="Helical" evidence="6">
    <location>
        <begin position="1478"/>
        <end position="1497"/>
    </location>
</feature>
<feature type="region of interest" description="Disordered" evidence="5">
    <location>
        <begin position="633"/>
        <end position="660"/>
    </location>
</feature>
<keyword evidence="4 6" id="KW-0472">Membrane</keyword>
<organism evidence="7 8">
    <name type="scientific">Fonsecaea monophora</name>
    <dbReference type="NCBI Taxonomy" id="254056"/>
    <lineage>
        <taxon>Eukaryota</taxon>
        <taxon>Fungi</taxon>
        <taxon>Dikarya</taxon>
        <taxon>Ascomycota</taxon>
        <taxon>Pezizomycotina</taxon>
        <taxon>Eurotiomycetes</taxon>
        <taxon>Chaetothyriomycetidae</taxon>
        <taxon>Chaetothyriales</taxon>
        <taxon>Herpotrichiellaceae</taxon>
        <taxon>Fonsecaea</taxon>
    </lineage>
</organism>
<keyword evidence="8" id="KW-1185">Reference proteome</keyword>
<evidence type="ECO:0000256" key="3">
    <source>
        <dbReference type="ARBA" id="ARBA00022989"/>
    </source>
</evidence>
<proteinExistence type="predicted"/>
<evidence type="ECO:0000313" key="8">
    <source>
        <dbReference type="Proteomes" id="UP000077002"/>
    </source>
</evidence>
<feature type="region of interest" description="Disordered" evidence="5">
    <location>
        <begin position="330"/>
        <end position="350"/>
    </location>
</feature>
<evidence type="ECO:0000256" key="4">
    <source>
        <dbReference type="ARBA" id="ARBA00023136"/>
    </source>
</evidence>
<dbReference type="PANTHER" id="PTHR28293:SF1">
    <property type="entry name" value="NUCLEAR RIM PROTEIN 1"/>
    <property type="match status" value="1"/>
</dbReference>
<evidence type="ECO:0000313" key="7">
    <source>
        <dbReference type="EMBL" id="OAG44165.1"/>
    </source>
</evidence>
<evidence type="ECO:0000256" key="1">
    <source>
        <dbReference type="ARBA" id="ARBA00004127"/>
    </source>
</evidence>
<evidence type="ECO:0000256" key="2">
    <source>
        <dbReference type="ARBA" id="ARBA00022692"/>
    </source>
</evidence>
<feature type="compositionally biased region" description="Polar residues" evidence="5">
    <location>
        <begin position="496"/>
        <end position="519"/>
    </location>
</feature>
<dbReference type="OrthoDB" id="3363151at2759"/>